<gene>
    <name evidence="2" type="ORF">DOTSEDRAFT_46795</name>
</gene>
<dbReference type="HOGENOM" id="CLU_2775910_0_0_1"/>
<dbReference type="AlphaFoldDB" id="N1PH48"/>
<evidence type="ECO:0000313" key="2">
    <source>
        <dbReference type="EMBL" id="EME41948.1"/>
    </source>
</evidence>
<feature type="compositionally biased region" description="Basic and acidic residues" evidence="1">
    <location>
        <begin position="8"/>
        <end position="17"/>
    </location>
</feature>
<accession>N1PH48</accession>
<proteinExistence type="predicted"/>
<protein>
    <submittedName>
        <fullName evidence="2">Uncharacterized protein</fullName>
    </submittedName>
</protein>
<keyword evidence="3" id="KW-1185">Reference proteome</keyword>
<organism evidence="2 3">
    <name type="scientific">Dothistroma septosporum (strain NZE10 / CBS 128990)</name>
    <name type="common">Red band needle blight fungus</name>
    <name type="synonym">Mycosphaerella pini</name>
    <dbReference type="NCBI Taxonomy" id="675120"/>
    <lineage>
        <taxon>Eukaryota</taxon>
        <taxon>Fungi</taxon>
        <taxon>Dikarya</taxon>
        <taxon>Ascomycota</taxon>
        <taxon>Pezizomycotina</taxon>
        <taxon>Dothideomycetes</taxon>
        <taxon>Dothideomycetidae</taxon>
        <taxon>Mycosphaerellales</taxon>
        <taxon>Mycosphaerellaceae</taxon>
        <taxon>Dothistroma</taxon>
    </lineage>
</organism>
<reference evidence="2 3" key="2">
    <citation type="journal article" date="2012" name="PLoS Pathog.">
        <title>Diverse lifestyles and strategies of plant pathogenesis encoded in the genomes of eighteen Dothideomycetes fungi.</title>
        <authorList>
            <person name="Ohm R.A."/>
            <person name="Feau N."/>
            <person name="Henrissat B."/>
            <person name="Schoch C.L."/>
            <person name="Horwitz B.A."/>
            <person name="Barry K.W."/>
            <person name="Condon B.J."/>
            <person name="Copeland A.C."/>
            <person name="Dhillon B."/>
            <person name="Glaser F."/>
            <person name="Hesse C.N."/>
            <person name="Kosti I."/>
            <person name="LaButti K."/>
            <person name="Lindquist E.A."/>
            <person name="Lucas S."/>
            <person name="Salamov A.A."/>
            <person name="Bradshaw R.E."/>
            <person name="Ciuffetti L."/>
            <person name="Hamelin R.C."/>
            <person name="Kema G.H.J."/>
            <person name="Lawrence C."/>
            <person name="Scott J.A."/>
            <person name="Spatafora J.W."/>
            <person name="Turgeon B.G."/>
            <person name="de Wit P.J.G.M."/>
            <person name="Zhong S."/>
            <person name="Goodwin S.B."/>
            <person name="Grigoriev I.V."/>
        </authorList>
    </citation>
    <scope>NUCLEOTIDE SEQUENCE [LARGE SCALE GENOMIC DNA]</scope>
    <source>
        <strain evidence="3">NZE10 / CBS 128990</strain>
    </source>
</reference>
<dbReference type="Proteomes" id="UP000016933">
    <property type="component" value="Unassembled WGS sequence"/>
</dbReference>
<evidence type="ECO:0000256" key="1">
    <source>
        <dbReference type="SAM" id="MobiDB-lite"/>
    </source>
</evidence>
<feature type="region of interest" description="Disordered" evidence="1">
    <location>
        <begin position="1"/>
        <end position="22"/>
    </location>
</feature>
<evidence type="ECO:0000313" key="3">
    <source>
        <dbReference type="Proteomes" id="UP000016933"/>
    </source>
</evidence>
<sequence length="69" mass="7732">MLHIPRRPLADHMRRTSGDPTIMVPTPQTLQCVAHQDGWKFGTRLAPGPEYDKFASAAARPDEGRQDYA</sequence>
<dbReference type="EMBL" id="KB446542">
    <property type="protein sequence ID" value="EME41948.1"/>
    <property type="molecule type" value="Genomic_DNA"/>
</dbReference>
<reference evidence="3" key="1">
    <citation type="journal article" date="2012" name="PLoS Genet.">
        <title>The genomes of the fungal plant pathogens Cladosporium fulvum and Dothistroma septosporum reveal adaptation to different hosts and lifestyles but also signatures of common ancestry.</title>
        <authorList>
            <person name="de Wit P.J.G.M."/>
            <person name="van der Burgt A."/>
            <person name="Oekmen B."/>
            <person name="Stergiopoulos I."/>
            <person name="Abd-Elsalam K.A."/>
            <person name="Aerts A.L."/>
            <person name="Bahkali A.H."/>
            <person name="Beenen H.G."/>
            <person name="Chettri P."/>
            <person name="Cox M.P."/>
            <person name="Datema E."/>
            <person name="de Vries R.P."/>
            <person name="Dhillon B."/>
            <person name="Ganley A.R."/>
            <person name="Griffiths S.A."/>
            <person name="Guo Y."/>
            <person name="Hamelin R.C."/>
            <person name="Henrissat B."/>
            <person name="Kabir M.S."/>
            <person name="Jashni M.K."/>
            <person name="Kema G."/>
            <person name="Klaubauf S."/>
            <person name="Lapidus A."/>
            <person name="Levasseur A."/>
            <person name="Lindquist E."/>
            <person name="Mehrabi R."/>
            <person name="Ohm R.A."/>
            <person name="Owen T.J."/>
            <person name="Salamov A."/>
            <person name="Schwelm A."/>
            <person name="Schijlen E."/>
            <person name="Sun H."/>
            <person name="van den Burg H.A."/>
            <person name="van Ham R.C.H.J."/>
            <person name="Zhang S."/>
            <person name="Goodwin S.B."/>
            <person name="Grigoriev I.V."/>
            <person name="Collemare J."/>
            <person name="Bradshaw R.E."/>
        </authorList>
    </citation>
    <scope>NUCLEOTIDE SEQUENCE [LARGE SCALE GENOMIC DNA]</scope>
    <source>
        <strain evidence="3">NZE10 / CBS 128990</strain>
    </source>
</reference>
<name>N1PH48_DOTSN</name>